<protein>
    <submittedName>
        <fullName evidence="2">Uncharacterized protein</fullName>
    </submittedName>
</protein>
<proteinExistence type="predicted"/>
<keyword evidence="3" id="KW-1185">Reference proteome</keyword>
<feature type="region of interest" description="Disordered" evidence="1">
    <location>
        <begin position="38"/>
        <end position="83"/>
    </location>
</feature>
<accession>A0A7J8DCB2</accession>
<dbReference type="InParanoid" id="A0A7J8DCB2"/>
<sequence>MSVSRLMGLNPDQLTLREVGEHASLVSTPLNYENRYVKASSAPGNSKETWFKGNQAPAQPKGKQGRTGKQDAQMPQGFLSELRPQARRRAPCSTCLGRGSVRPSPGCRCRWLPPGERALLPAPCPWEGRPVWGTAAGIPSLQTHR</sequence>
<evidence type="ECO:0000313" key="3">
    <source>
        <dbReference type="Proteomes" id="UP000550707"/>
    </source>
</evidence>
<dbReference type="AlphaFoldDB" id="A0A7J8DCB2"/>
<comment type="caution">
    <text evidence="2">The sequence shown here is derived from an EMBL/GenBank/DDBJ whole genome shotgun (WGS) entry which is preliminary data.</text>
</comment>
<dbReference type="EMBL" id="JACASF010000018">
    <property type="protein sequence ID" value="KAF6420582.1"/>
    <property type="molecule type" value="Genomic_DNA"/>
</dbReference>
<reference evidence="2 3" key="1">
    <citation type="journal article" date="2020" name="Nature">
        <title>Six reference-quality genomes reveal evolution of bat adaptations.</title>
        <authorList>
            <person name="Jebb D."/>
            <person name="Huang Z."/>
            <person name="Pippel M."/>
            <person name="Hughes G.M."/>
            <person name="Lavrichenko K."/>
            <person name="Devanna P."/>
            <person name="Winkler S."/>
            <person name="Jermiin L.S."/>
            <person name="Skirmuntt E.C."/>
            <person name="Katzourakis A."/>
            <person name="Burkitt-Gray L."/>
            <person name="Ray D.A."/>
            <person name="Sullivan K.A.M."/>
            <person name="Roscito J.G."/>
            <person name="Kirilenko B.M."/>
            <person name="Davalos L.M."/>
            <person name="Corthals A.P."/>
            <person name="Power M.L."/>
            <person name="Jones G."/>
            <person name="Ransome R.D."/>
            <person name="Dechmann D.K.N."/>
            <person name="Locatelli A.G."/>
            <person name="Puechmaille S.J."/>
            <person name="Fedrigo O."/>
            <person name="Jarvis E.D."/>
            <person name="Hiller M."/>
            <person name="Vernes S.C."/>
            <person name="Myers E.W."/>
            <person name="Teeling E.C."/>
        </authorList>
    </citation>
    <scope>NUCLEOTIDE SEQUENCE [LARGE SCALE GENOMIC DNA]</scope>
    <source>
        <strain evidence="2">MMolMol1</strain>
        <tissue evidence="2">Muscle</tissue>
    </source>
</reference>
<evidence type="ECO:0000313" key="2">
    <source>
        <dbReference type="EMBL" id="KAF6420582.1"/>
    </source>
</evidence>
<name>A0A7J8DCB2_MOLMO</name>
<dbReference type="Proteomes" id="UP000550707">
    <property type="component" value="Unassembled WGS sequence"/>
</dbReference>
<evidence type="ECO:0000256" key="1">
    <source>
        <dbReference type="SAM" id="MobiDB-lite"/>
    </source>
</evidence>
<gene>
    <name evidence="2" type="ORF">HJG59_009318</name>
</gene>
<organism evidence="2 3">
    <name type="scientific">Molossus molossus</name>
    <name type="common">Pallas' mastiff bat</name>
    <name type="synonym">Vespertilio molossus</name>
    <dbReference type="NCBI Taxonomy" id="27622"/>
    <lineage>
        <taxon>Eukaryota</taxon>
        <taxon>Metazoa</taxon>
        <taxon>Chordata</taxon>
        <taxon>Craniata</taxon>
        <taxon>Vertebrata</taxon>
        <taxon>Euteleostomi</taxon>
        <taxon>Mammalia</taxon>
        <taxon>Eutheria</taxon>
        <taxon>Laurasiatheria</taxon>
        <taxon>Chiroptera</taxon>
        <taxon>Yangochiroptera</taxon>
        <taxon>Molossidae</taxon>
        <taxon>Molossus</taxon>
    </lineage>
</organism>